<dbReference type="Proteomes" id="UP001596060">
    <property type="component" value="Unassembled WGS sequence"/>
</dbReference>
<keyword evidence="1" id="KW-1133">Transmembrane helix</keyword>
<organism evidence="2 3">
    <name type="scientific">Bosea massiliensis</name>
    <dbReference type="NCBI Taxonomy" id="151419"/>
    <lineage>
        <taxon>Bacteria</taxon>
        <taxon>Pseudomonadati</taxon>
        <taxon>Pseudomonadota</taxon>
        <taxon>Alphaproteobacteria</taxon>
        <taxon>Hyphomicrobiales</taxon>
        <taxon>Boseaceae</taxon>
        <taxon>Bosea</taxon>
    </lineage>
</organism>
<feature type="transmembrane region" description="Helical" evidence="1">
    <location>
        <begin position="64"/>
        <end position="83"/>
    </location>
</feature>
<comment type="caution">
    <text evidence="2">The sequence shown here is derived from an EMBL/GenBank/DDBJ whole genome shotgun (WGS) entry which is preliminary data.</text>
</comment>
<dbReference type="NCBIfam" id="NF033634">
    <property type="entry name" value="SLATT_1"/>
    <property type="match status" value="1"/>
</dbReference>
<reference evidence="3" key="1">
    <citation type="journal article" date="2019" name="Int. J. Syst. Evol. Microbiol.">
        <title>The Global Catalogue of Microorganisms (GCM) 10K type strain sequencing project: providing services to taxonomists for standard genome sequencing and annotation.</title>
        <authorList>
            <consortium name="The Broad Institute Genomics Platform"/>
            <consortium name="The Broad Institute Genome Sequencing Center for Infectious Disease"/>
            <person name="Wu L."/>
            <person name="Ma J."/>
        </authorList>
    </citation>
    <scope>NUCLEOTIDE SEQUENCE [LARGE SCALE GENOMIC DNA]</scope>
    <source>
        <strain evidence="3">CCUG 43117</strain>
    </source>
</reference>
<keyword evidence="1" id="KW-0812">Transmembrane</keyword>
<gene>
    <name evidence="2" type="ORF">ACFPN9_09035</name>
</gene>
<dbReference type="Pfam" id="PF14015">
    <property type="entry name" value="DUF4231"/>
    <property type="match status" value="1"/>
</dbReference>
<accession>A0ABW0NY19</accession>
<dbReference type="InterPro" id="IPR025325">
    <property type="entry name" value="DUF4231"/>
</dbReference>
<evidence type="ECO:0000256" key="1">
    <source>
        <dbReference type="SAM" id="Phobius"/>
    </source>
</evidence>
<keyword evidence="3" id="KW-1185">Reference proteome</keyword>
<dbReference type="RefSeq" id="WP_068308318.1">
    <property type="nucleotide sequence ID" value="NZ_JBHSLU010000017.1"/>
</dbReference>
<feature type="transmembrane region" description="Helical" evidence="1">
    <location>
        <begin position="38"/>
        <end position="58"/>
    </location>
</feature>
<evidence type="ECO:0000313" key="2">
    <source>
        <dbReference type="EMBL" id="MFC5505401.1"/>
    </source>
</evidence>
<name>A0ABW0NY19_9HYPH</name>
<evidence type="ECO:0000313" key="3">
    <source>
        <dbReference type="Proteomes" id="UP001596060"/>
    </source>
</evidence>
<sequence>MTELMDWPRRAAKLEEKVAGTLADYRKSARDSRRLHQALSLTIVIGAVLAPVLTSLAARPDSGAAPQFFAALVGLSIAISEGLRRLLRPESRWKTTAIAVQMIVSAREAYRDRIVRQEVGSEEWKAAYLAFRSQFEGILMKETVEFFPDDPDQGRGSKG</sequence>
<dbReference type="EMBL" id="JBHSLU010000017">
    <property type="protein sequence ID" value="MFC5505401.1"/>
    <property type="molecule type" value="Genomic_DNA"/>
</dbReference>
<protein>
    <submittedName>
        <fullName evidence="2">DUF4231 domain-containing protein</fullName>
    </submittedName>
</protein>
<keyword evidence="1" id="KW-0472">Membrane</keyword>
<proteinExistence type="predicted"/>